<accession>A0A397UWH1</accession>
<dbReference type="FunFam" id="1.20.1720.10:FF:000013">
    <property type="entry name" value="Related to multidrug resistance proteins"/>
    <property type="match status" value="1"/>
</dbReference>
<dbReference type="AlphaFoldDB" id="A0A397UWH1"/>
<dbReference type="PROSITE" id="PS50850">
    <property type="entry name" value="MFS"/>
    <property type="match status" value="1"/>
</dbReference>
<feature type="domain" description="Major facilitator superfamily (MFS) profile" evidence="8">
    <location>
        <begin position="68"/>
        <end position="536"/>
    </location>
</feature>
<feature type="transmembrane region" description="Helical" evidence="7">
    <location>
        <begin position="133"/>
        <end position="152"/>
    </location>
</feature>
<evidence type="ECO:0000313" key="9">
    <source>
        <dbReference type="EMBL" id="RIB11893.1"/>
    </source>
</evidence>
<keyword evidence="4 7" id="KW-0812">Transmembrane</keyword>
<dbReference type="GO" id="GO:0022857">
    <property type="term" value="F:transmembrane transporter activity"/>
    <property type="evidence" value="ECO:0007669"/>
    <property type="project" value="InterPro"/>
</dbReference>
<proteinExistence type="inferred from homology"/>
<feature type="transmembrane region" description="Helical" evidence="7">
    <location>
        <begin position="191"/>
        <end position="213"/>
    </location>
</feature>
<evidence type="ECO:0000256" key="3">
    <source>
        <dbReference type="ARBA" id="ARBA00022448"/>
    </source>
</evidence>
<dbReference type="CDD" id="cd17502">
    <property type="entry name" value="MFS_Azr1_MDR_like"/>
    <property type="match status" value="1"/>
</dbReference>
<evidence type="ECO:0000256" key="4">
    <source>
        <dbReference type="ARBA" id="ARBA00022692"/>
    </source>
</evidence>
<dbReference type="InterPro" id="IPR036259">
    <property type="entry name" value="MFS_trans_sf"/>
</dbReference>
<dbReference type="OrthoDB" id="10021397at2759"/>
<dbReference type="PRINTS" id="PR01036">
    <property type="entry name" value="TCRTETB"/>
</dbReference>
<feature type="transmembrane region" description="Helical" evidence="7">
    <location>
        <begin position="288"/>
        <end position="307"/>
    </location>
</feature>
<comment type="subcellular location">
    <subcellularLocation>
        <location evidence="1">Endomembrane system</location>
        <topology evidence="1">Multi-pass membrane protein</topology>
    </subcellularLocation>
</comment>
<dbReference type="InterPro" id="IPR020846">
    <property type="entry name" value="MFS_dom"/>
</dbReference>
<dbReference type="STRING" id="44941.A0A397UWH1"/>
<feature type="transmembrane region" description="Helical" evidence="7">
    <location>
        <begin position="327"/>
        <end position="347"/>
    </location>
</feature>
<organism evidence="9 10">
    <name type="scientific">Gigaspora rosea</name>
    <dbReference type="NCBI Taxonomy" id="44941"/>
    <lineage>
        <taxon>Eukaryota</taxon>
        <taxon>Fungi</taxon>
        <taxon>Fungi incertae sedis</taxon>
        <taxon>Mucoromycota</taxon>
        <taxon>Glomeromycotina</taxon>
        <taxon>Glomeromycetes</taxon>
        <taxon>Diversisporales</taxon>
        <taxon>Gigasporaceae</taxon>
        <taxon>Gigaspora</taxon>
    </lineage>
</organism>
<dbReference type="Gene3D" id="1.20.1720.10">
    <property type="entry name" value="Multidrug resistance protein D"/>
    <property type="match status" value="1"/>
</dbReference>
<comment type="caution">
    <text evidence="9">The sequence shown here is derived from an EMBL/GenBank/DDBJ whole genome shotgun (WGS) entry which is preliminary data.</text>
</comment>
<feature type="transmembrane region" description="Helical" evidence="7">
    <location>
        <begin position="219"/>
        <end position="243"/>
    </location>
</feature>
<dbReference type="Proteomes" id="UP000266673">
    <property type="component" value="Unassembled WGS sequence"/>
</dbReference>
<evidence type="ECO:0000256" key="6">
    <source>
        <dbReference type="ARBA" id="ARBA00023136"/>
    </source>
</evidence>
<feature type="transmembrane region" description="Helical" evidence="7">
    <location>
        <begin position="390"/>
        <end position="411"/>
    </location>
</feature>
<dbReference type="GO" id="GO:0005886">
    <property type="term" value="C:plasma membrane"/>
    <property type="evidence" value="ECO:0007669"/>
    <property type="project" value="TreeGrafter"/>
</dbReference>
<dbReference type="SUPFAM" id="SSF103473">
    <property type="entry name" value="MFS general substrate transporter"/>
    <property type="match status" value="1"/>
</dbReference>
<keyword evidence="6 7" id="KW-0472">Membrane</keyword>
<dbReference type="Pfam" id="PF07690">
    <property type="entry name" value="MFS_1"/>
    <property type="match status" value="1"/>
</dbReference>
<feature type="transmembrane region" description="Helical" evidence="7">
    <location>
        <begin position="255"/>
        <end position="276"/>
    </location>
</feature>
<dbReference type="PANTHER" id="PTHR23501">
    <property type="entry name" value="MAJOR FACILITATOR SUPERFAMILY"/>
    <property type="match status" value="1"/>
</dbReference>
<comment type="similarity">
    <text evidence="2">Belongs to the major facilitator superfamily.</text>
</comment>
<name>A0A397UWH1_9GLOM</name>
<evidence type="ECO:0000256" key="5">
    <source>
        <dbReference type="ARBA" id="ARBA00022989"/>
    </source>
</evidence>
<keyword evidence="5 7" id="KW-1133">Transmembrane helix</keyword>
<evidence type="ECO:0000256" key="2">
    <source>
        <dbReference type="ARBA" id="ARBA00008335"/>
    </source>
</evidence>
<protein>
    <submittedName>
        <fullName evidence="9">Major facilitator superfamily domain-containing protein</fullName>
    </submittedName>
</protein>
<dbReference type="Gene3D" id="1.20.1250.20">
    <property type="entry name" value="MFS general substrate transporter like domains"/>
    <property type="match status" value="1"/>
</dbReference>
<keyword evidence="3" id="KW-0813">Transport</keyword>
<reference evidence="9 10" key="1">
    <citation type="submission" date="2018-06" db="EMBL/GenBank/DDBJ databases">
        <title>Comparative genomics reveals the genomic features of Rhizophagus irregularis, R. cerebriforme, R. diaphanum and Gigaspora rosea, and their symbiotic lifestyle signature.</title>
        <authorList>
            <person name="Morin E."/>
            <person name="San Clemente H."/>
            <person name="Chen E.C.H."/>
            <person name="De La Providencia I."/>
            <person name="Hainaut M."/>
            <person name="Kuo A."/>
            <person name="Kohler A."/>
            <person name="Murat C."/>
            <person name="Tang N."/>
            <person name="Roy S."/>
            <person name="Loubradou J."/>
            <person name="Henrissat B."/>
            <person name="Grigoriev I.V."/>
            <person name="Corradi N."/>
            <person name="Roux C."/>
            <person name="Martin F.M."/>
        </authorList>
    </citation>
    <scope>NUCLEOTIDE SEQUENCE [LARGE SCALE GENOMIC DNA]</scope>
    <source>
        <strain evidence="9 10">DAOM 194757</strain>
    </source>
</reference>
<feature type="transmembrane region" description="Helical" evidence="7">
    <location>
        <begin position="158"/>
        <end position="179"/>
    </location>
</feature>
<feature type="transmembrane region" description="Helical" evidence="7">
    <location>
        <begin position="423"/>
        <end position="445"/>
    </location>
</feature>
<evidence type="ECO:0000313" key="10">
    <source>
        <dbReference type="Proteomes" id="UP000266673"/>
    </source>
</evidence>
<dbReference type="PANTHER" id="PTHR23501:SF191">
    <property type="entry name" value="VACUOLAR BASIC AMINO ACID TRANSPORTER 4"/>
    <property type="match status" value="1"/>
</dbReference>
<feature type="transmembrane region" description="Helical" evidence="7">
    <location>
        <begin position="367"/>
        <end position="385"/>
    </location>
</feature>
<sequence>MFQDENKFLVSVKDISQQSSETANANVAEKDHKVQISSDSNVVAEVSETNNSDNKPQQTMNKIQFFLVFVSLSLAILLTALDQTIVTTILPAIALEFNSLDEIAWVGTSYLLVETVLQPIYGGLSNIFGRKPVFLTAIFLFEIGSLLCGLSTNMTMLIISRAVEALGGAGIVGLVIIIISEIVPIKERGKYQGIVGGCFGIASGMGPLIGGVFTDQITWRWAFLINIPLGAITFISIIFLLHIPSPTGSFWSKFLRIDWLGTFTLVIATIFLLLSLNWSGTKYEWNDPIIIALLCLSSVGYIIFIFIEAKFAVEPIAPIYLFKDFKIISCFSINLFYGMTFYSLLFFMPLYFQAVMSESATTSGFELLPFMLSVFFMDICAGQLVSRTVFFSYGTICAFGSILMFVGSGLISTFSINTSKEQIVVYSIIAGFGIGLIMPSTVLAGQGIVQYKDIATVTLLLSFFQSMGVILGVAISGTIFNNIVNSNLPSQFQGFWNNMNLTDQNKLPESLKLIFVLALDTLYRIIIDLEIEENSEPPTEGTSRAVLPKDLDYEPCDVLNRFLEREKQSK</sequence>
<feature type="transmembrane region" description="Helical" evidence="7">
    <location>
        <begin position="457"/>
        <end position="480"/>
    </location>
</feature>
<evidence type="ECO:0000259" key="8">
    <source>
        <dbReference type="PROSITE" id="PS50850"/>
    </source>
</evidence>
<dbReference type="InterPro" id="IPR011701">
    <property type="entry name" value="MFS"/>
</dbReference>
<evidence type="ECO:0000256" key="1">
    <source>
        <dbReference type="ARBA" id="ARBA00004127"/>
    </source>
</evidence>
<evidence type="ECO:0000256" key="7">
    <source>
        <dbReference type="SAM" id="Phobius"/>
    </source>
</evidence>
<keyword evidence="10" id="KW-1185">Reference proteome</keyword>
<feature type="transmembrane region" description="Helical" evidence="7">
    <location>
        <begin position="65"/>
        <end position="91"/>
    </location>
</feature>
<gene>
    <name evidence="9" type="ORF">C2G38_2145346</name>
</gene>
<dbReference type="GO" id="GO:0012505">
    <property type="term" value="C:endomembrane system"/>
    <property type="evidence" value="ECO:0007669"/>
    <property type="project" value="UniProtKB-SubCell"/>
</dbReference>
<dbReference type="EMBL" id="QKWP01001085">
    <property type="protein sequence ID" value="RIB11893.1"/>
    <property type="molecule type" value="Genomic_DNA"/>
</dbReference>